<reference evidence="1 2" key="1">
    <citation type="submission" date="2020-07" db="EMBL/GenBank/DDBJ databases">
        <title>Comparative genomics of pyrophilous fungi reveals a link between fire events and developmental genes.</title>
        <authorList>
            <consortium name="DOE Joint Genome Institute"/>
            <person name="Steindorff A.S."/>
            <person name="Carver A."/>
            <person name="Calhoun S."/>
            <person name="Stillman K."/>
            <person name="Liu H."/>
            <person name="Lipzen A."/>
            <person name="Pangilinan J."/>
            <person name="Labutti K."/>
            <person name="Bruns T.D."/>
            <person name="Grigoriev I.V."/>
        </authorList>
    </citation>
    <scope>NUCLEOTIDE SEQUENCE [LARGE SCALE GENOMIC DNA]</scope>
    <source>
        <strain evidence="1 2">CBS 144469</strain>
    </source>
</reference>
<dbReference type="Proteomes" id="UP000521943">
    <property type="component" value="Unassembled WGS sequence"/>
</dbReference>
<organism evidence="1 2">
    <name type="scientific">Ephemerocybe angulata</name>
    <dbReference type="NCBI Taxonomy" id="980116"/>
    <lineage>
        <taxon>Eukaryota</taxon>
        <taxon>Fungi</taxon>
        <taxon>Dikarya</taxon>
        <taxon>Basidiomycota</taxon>
        <taxon>Agaricomycotina</taxon>
        <taxon>Agaricomycetes</taxon>
        <taxon>Agaricomycetidae</taxon>
        <taxon>Agaricales</taxon>
        <taxon>Agaricineae</taxon>
        <taxon>Psathyrellaceae</taxon>
        <taxon>Ephemerocybe</taxon>
    </lineage>
</organism>
<dbReference type="AlphaFoldDB" id="A0A8H6LYG4"/>
<dbReference type="OrthoDB" id="2890621at2759"/>
<proteinExistence type="predicted"/>
<protein>
    <submittedName>
        <fullName evidence="1">Uncharacterized protein</fullName>
    </submittedName>
</protein>
<dbReference type="EMBL" id="JACGCI010000080">
    <property type="protein sequence ID" value="KAF6747500.1"/>
    <property type="molecule type" value="Genomic_DNA"/>
</dbReference>
<evidence type="ECO:0000313" key="1">
    <source>
        <dbReference type="EMBL" id="KAF6747500.1"/>
    </source>
</evidence>
<evidence type="ECO:0000313" key="2">
    <source>
        <dbReference type="Proteomes" id="UP000521943"/>
    </source>
</evidence>
<keyword evidence="2" id="KW-1185">Reference proteome</keyword>
<accession>A0A8H6LYG4</accession>
<gene>
    <name evidence="1" type="ORF">DFP72DRAFT_919426</name>
</gene>
<comment type="caution">
    <text evidence="1">The sequence shown here is derived from an EMBL/GenBank/DDBJ whole genome shotgun (WGS) entry which is preliminary data.</text>
</comment>
<sequence>MDTSAPFRGRISLVTEDQARRKISYITDIPPELRSHVRSYCDTGALATLCASSKAIALETEPLLYQTISLKTSPQQPLWEAAFSSCMDTLINNHEKARFVKNLAVKFEDCLVALGNNWGLSESSSRFVSDLCRALPNMGSLTFFSYQDGGETTYYADDRIETVLHAGYFSLHSLFISEVRYYEDLVRGQPQLEVICLWDANTFQDYPLFLEEIPDDGDHSKPAIVGLTAGPSAYLTIFYCPRLFNLSFLTPFTSEFNSARASYGMQNDLGFSREIWEADGGVNVTFVVNDMAEPSLVGLVKLIPGIHAVSKLHSVTVSTYEPQRNCSLPGIIKLLRPLVERGVGQFSIEHYIGPLPQRCVLGFSEPRAAECYAELVKIVDAIDKTEGLNGLKEVFFYVMYISCFKAERTTENPQWVITRPKMYD</sequence>
<name>A0A8H6LYG4_9AGAR</name>